<keyword evidence="1 2" id="KW-0175">Coiled coil</keyword>
<comment type="caution">
    <text evidence="5">The sequence shown here is derived from an EMBL/GenBank/DDBJ whole genome shotgun (WGS) entry which is preliminary data.</text>
</comment>
<evidence type="ECO:0000259" key="4">
    <source>
        <dbReference type="Pfam" id="PF15295"/>
    </source>
</evidence>
<feature type="compositionally biased region" description="Polar residues" evidence="3">
    <location>
        <begin position="144"/>
        <end position="160"/>
    </location>
</feature>
<reference evidence="5 6" key="2">
    <citation type="journal article" date="2019" name="G3 (Bethesda)">
        <title>Hybrid Assembly of the Genome of the Entomopathogenic Nematode Steinernema carpocapsae Identifies the X-Chromosome.</title>
        <authorList>
            <person name="Serra L."/>
            <person name="Macchietto M."/>
            <person name="Macias-Munoz A."/>
            <person name="McGill C.J."/>
            <person name="Rodriguez I.M."/>
            <person name="Rodriguez B."/>
            <person name="Murad R."/>
            <person name="Mortazavi A."/>
        </authorList>
    </citation>
    <scope>NUCLEOTIDE SEQUENCE [LARGE SCALE GENOMIC DNA]</scope>
    <source>
        <strain evidence="5 6">ALL</strain>
    </source>
</reference>
<sequence>MAGTSGVDSGKVSKVKNQMQNYSDYNLAFRLQEEEFGTYYDHNRSERRLVGGDTKTAKQRHMDEMIRVQEERRKEAERIAESDEELARRLQEQFNLEASRGISQSFQPGTSPLVHVNYETSQPTVDFASSPPRFKAPIQPTLPTISTSPQVQPALSTSPHPSGCFPTIPPLDSNWQAPPPSKTVDEQIEEDARIAQRIQVRYEPPPGNLDEDERLARRLQEKYERRSRRRPQHLSESHAPLSTSVPIPSEDRCIQCQGPMPLVSLATNSPENARRCNKCRNHEEPPPYNVALLCSTPTSARPIRVGWTTVVQEPPRRASQPDISLQDQMELVDLNDTSFQTPQRRPRGFTESGLPAPSRLAMGEDDSPMPTPPPLAAIEEPKLEKPETGSLLTHLHPTNPFLQDLLKLNQK</sequence>
<evidence type="ECO:0000313" key="6">
    <source>
        <dbReference type="Proteomes" id="UP000298663"/>
    </source>
</evidence>
<dbReference type="Proteomes" id="UP000298663">
    <property type="component" value="Unassembled WGS sequence"/>
</dbReference>
<organism evidence="5 6">
    <name type="scientific">Steinernema carpocapsae</name>
    <name type="common">Entomopathogenic nematode</name>
    <dbReference type="NCBI Taxonomy" id="34508"/>
    <lineage>
        <taxon>Eukaryota</taxon>
        <taxon>Metazoa</taxon>
        <taxon>Ecdysozoa</taxon>
        <taxon>Nematoda</taxon>
        <taxon>Chromadorea</taxon>
        <taxon>Rhabditida</taxon>
        <taxon>Tylenchina</taxon>
        <taxon>Panagrolaimomorpha</taxon>
        <taxon>Strongyloidoidea</taxon>
        <taxon>Steinernematidae</taxon>
        <taxon>Steinernema</taxon>
    </lineage>
</organism>
<evidence type="ECO:0000313" key="5">
    <source>
        <dbReference type="EMBL" id="TKR61629.1"/>
    </source>
</evidence>
<dbReference type="AlphaFoldDB" id="A0A4U5LZ81"/>
<keyword evidence="6" id="KW-1185">Reference proteome</keyword>
<protein>
    <recommendedName>
        <fullName evidence="4">Coiled-coil domain-containing protein</fullName>
    </recommendedName>
</protein>
<feature type="coiled-coil region" evidence="2">
    <location>
        <begin position="65"/>
        <end position="93"/>
    </location>
</feature>
<feature type="region of interest" description="Disordered" evidence="3">
    <location>
        <begin position="223"/>
        <end position="247"/>
    </location>
</feature>
<proteinExistence type="predicted"/>
<evidence type="ECO:0000256" key="1">
    <source>
        <dbReference type="ARBA" id="ARBA00023054"/>
    </source>
</evidence>
<dbReference type="InterPro" id="IPR029311">
    <property type="entry name" value="CCDC50_N"/>
</dbReference>
<dbReference type="Pfam" id="PF15295">
    <property type="entry name" value="CCDC50_N"/>
    <property type="match status" value="1"/>
</dbReference>
<dbReference type="EMBL" id="AZBU02000011">
    <property type="protein sequence ID" value="TKR61629.1"/>
    <property type="molecule type" value="Genomic_DNA"/>
</dbReference>
<gene>
    <name evidence="5" type="ORF">L596_028718</name>
</gene>
<feature type="domain" description="Coiled-coil" evidence="4">
    <location>
        <begin position="7"/>
        <end position="96"/>
    </location>
</feature>
<evidence type="ECO:0000256" key="2">
    <source>
        <dbReference type="SAM" id="Coils"/>
    </source>
</evidence>
<name>A0A4U5LZ81_STECR</name>
<dbReference type="STRING" id="34508.A0A4U5LZ81"/>
<reference evidence="5 6" key="1">
    <citation type="journal article" date="2015" name="Genome Biol.">
        <title>Comparative genomics of Steinernema reveals deeply conserved gene regulatory networks.</title>
        <authorList>
            <person name="Dillman A.R."/>
            <person name="Macchietto M."/>
            <person name="Porter C.F."/>
            <person name="Rogers A."/>
            <person name="Williams B."/>
            <person name="Antoshechkin I."/>
            <person name="Lee M.M."/>
            <person name="Goodwin Z."/>
            <person name="Lu X."/>
            <person name="Lewis E.E."/>
            <person name="Goodrich-Blair H."/>
            <person name="Stock S.P."/>
            <person name="Adams B.J."/>
            <person name="Sternberg P.W."/>
            <person name="Mortazavi A."/>
        </authorList>
    </citation>
    <scope>NUCLEOTIDE SEQUENCE [LARGE SCALE GENOMIC DNA]</scope>
    <source>
        <strain evidence="5 6">ALL</strain>
    </source>
</reference>
<feature type="region of interest" description="Disordered" evidence="3">
    <location>
        <begin position="144"/>
        <end position="186"/>
    </location>
</feature>
<evidence type="ECO:0000256" key="3">
    <source>
        <dbReference type="SAM" id="MobiDB-lite"/>
    </source>
</evidence>
<dbReference type="InterPro" id="IPR039303">
    <property type="entry name" value="CCDC50"/>
</dbReference>
<dbReference type="OrthoDB" id="5877310at2759"/>
<dbReference type="PANTHER" id="PTHR22115:SF4">
    <property type="entry name" value="COILED-COIL DOMAIN-CONTAINING PROTEIN"/>
    <property type="match status" value="1"/>
</dbReference>
<feature type="region of interest" description="Disordered" evidence="3">
    <location>
        <begin position="339"/>
        <end position="377"/>
    </location>
</feature>
<dbReference type="PANTHER" id="PTHR22115">
    <property type="entry name" value="C3ORF6 PROTEIN-RELATED"/>
    <property type="match status" value="1"/>
</dbReference>
<accession>A0A4U5LZ81</accession>